<proteinExistence type="predicted"/>
<keyword evidence="1" id="KW-0732">Signal</keyword>
<protein>
    <recommendedName>
        <fullName evidence="4">DUF1501 domain-containing protein</fullName>
    </recommendedName>
</protein>
<sequence>MKPFNISRRRFLKGSLAAGAAGLLPNLIFSGSAEAAASAVNVVIVVHLDGGWDGLNTVVPFADPAYAAARPTLAIPGEDVLPITGTLGFHPALTGLKTLYDQGKVAVVNGVGYPNFNRSHFAAEDIYWTADPASAPSTGWLGRGLDVMNTGNVMSGIYIGSATPLSMVADTVSVPAIPSATSYTFQSGGNAADDAAVLSAAVQIIDQPVTGITMIDGILAQDRALRDSIGQVAAAAAYQTGVTYANDSFSRSMKFAAQLIHANIGVRIISTDFGSFDTHSGQPARLNTLLGNLSAGIASFQQDALAGGFANRVAVMFWSEFGRRVVENASAGTDHGTSAPIIVVGEGVKGGVIGAYPSLTDLTSGDLKMGIDFRSVYASVLSDWLAVNDSQVLGASWTKQPIFL</sequence>
<evidence type="ECO:0008006" key="4">
    <source>
        <dbReference type="Google" id="ProtNLM"/>
    </source>
</evidence>
<evidence type="ECO:0000313" key="3">
    <source>
        <dbReference type="Proteomes" id="UP000177925"/>
    </source>
</evidence>
<feature type="signal peptide" evidence="1">
    <location>
        <begin position="1"/>
        <end position="35"/>
    </location>
</feature>
<dbReference type="STRING" id="1817758.A2150_08060"/>
<evidence type="ECO:0000256" key="1">
    <source>
        <dbReference type="SAM" id="SignalP"/>
    </source>
</evidence>
<dbReference type="PANTHER" id="PTHR43737">
    <property type="entry name" value="BLL7424 PROTEIN"/>
    <property type="match status" value="1"/>
</dbReference>
<dbReference type="InterPro" id="IPR006311">
    <property type="entry name" value="TAT_signal"/>
</dbReference>
<dbReference type="NCBIfam" id="TIGR01409">
    <property type="entry name" value="TAT_signal_seq"/>
    <property type="match status" value="1"/>
</dbReference>
<dbReference type="PROSITE" id="PS51318">
    <property type="entry name" value="TAT"/>
    <property type="match status" value="1"/>
</dbReference>
<dbReference type="InterPro" id="IPR010869">
    <property type="entry name" value="DUF1501"/>
</dbReference>
<name>A0A1F6TAI8_9PROT</name>
<dbReference type="InterPro" id="IPR019546">
    <property type="entry name" value="TAT_signal_bac_arc"/>
</dbReference>
<dbReference type="PANTHER" id="PTHR43737:SF1">
    <property type="entry name" value="DUF1501 DOMAIN-CONTAINING PROTEIN"/>
    <property type="match status" value="1"/>
</dbReference>
<dbReference type="AlphaFoldDB" id="A0A1F6TAI8"/>
<dbReference type="Proteomes" id="UP000177925">
    <property type="component" value="Unassembled WGS sequence"/>
</dbReference>
<dbReference type="Pfam" id="PF10518">
    <property type="entry name" value="TAT_signal"/>
    <property type="match status" value="1"/>
</dbReference>
<evidence type="ECO:0000313" key="2">
    <source>
        <dbReference type="EMBL" id="OGI42089.1"/>
    </source>
</evidence>
<comment type="caution">
    <text evidence="2">The sequence shown here is derived from an EMBL/GenBank/DDBJ whole genome shotgun (WGS) entry which is preliminary data.</text>
</comment>
<accession>A0A1F6TAI8</accession>
<dbReference type="Pfam" id="PF07394">
    <property type="entry name" value="DUF1501"/>
    <property type="match status" value="1"/>
</dbReference>
<feature type="chain" id="PRO_5009526632" description="DUF1501 domain-containing protein" evidence="1">
    <location>
        <begin position="36"/>
        <end position="404"/>
    </location>
</feature>
<dbReference type="EMBL" id="MFSS01000100">
    <property type="protein sequence ID" value="OGI42089.1"/>
    <property type="molecule type" value="Genomic_DNA"/>
</dbReference>
<organism evidence="2 3">
    <name type="scientific">Candidatus Muproteobacteria bacterium RBG_16_64_11</name>
    <dbReference type="NCBI Taxonomy" id="1817758"/>
    <lineage>
        <taxon>Bacteria</taxon>
        <taxon>Pseudomonadati</taxon>
        <taxon>Pseudomonadota</taxon>
        <taxon>Candidatus Muproteobacteria</taxon>
    </lineage>
</organism>
<gene>
    <name evidence="2" type="ORF">A2150_08060</name>
</gene>
<reference evidence="2 3" key="1">
    <citation type="journal article" date="2016" name="Nat. Commun.">
        <title>Thousands of microbial genomes shed light on interconnected biogeochemical processes in an aquifer system.</title>
        <authorList>
            <person name="Anantharaman K."/>
            <person name="Brown C.T."/>
            <person name="Hug L.A."/>
            <person name="Sharon I."/>
            <person name="Castelle C.J."/>
            <person name="Probst A.J."/>
            <person name="Thomas B.C."/>
            <person name="Singh A."/>
            <person name="Wilkins M.J."/>
            <person name="Karaoz U."/>
            <person name="Brodie E.L."/>
            <person name="Williams K.H."/>
            <person name="Hubbard S.S."/>
            <person name="Banfield J.F."/>
        </authorList>
    </citation>
    <scope>NUCLEOTIDE SEQUENCE [LARGE SCALE GENOMIC DNA]</scope>
</reference>